<dbReference type="STRING" id="485913.Krac_10333"/>
<dbReference type="InParanoid" id="D6TGQ2"/>
<name>D6TGQ2_KTERA</name>
<comment type="caution">
    <text evidence="2">The sequence shown here is derived from an EMBL/GenBank/DDBJ whole genome shotgun (WGS) entry which is preliminary data.</text>
</comment>
<evidence type="ECO:0000313" key="3">
    <source>
        <dbReference type="Proteomes" id="UP000004508"/>
    </source>
</evidence>
<gene>
    <name evidence="2" type="ORF">Krac_10333</name>
</gene>
<proteinExistence type="predicted"/>
<sequence length="105" mass="11535">MSRGAFPPRTEGKAVAQPAPEPHGSLFSRHYEREPFGPGGATEREATSSLSIASRFQATLIQVSSISACMSSRLSSNGFLRILRRKEVFPTQEYQRLFSSFPSLG</sequence>
<dbReference type="AlphaFoldDB" id="D6TGQ2"/>
<keyword evidence="3" id="KW-1185">Reference proteome</keyword>
<dbReference type="EMBL" id="ADVG01000001">
    <property type="protein sequence ID" value="EFH88831.1"/>
    <property type="molecule type" value="Genomic_DNA"/>
</dbReference>
<accession>D6TGQ2</accession>
<feature type="region of interest" description="Disordered" evidence="1">
    <location>
        <begin position="1"/>
        <end position="48"/>
    </location>
</feature>
<reference evidence="2 3" key="1">
    <citation type="journal article" date="2011" name="Stand. Genomic Sci.">
        <title>Non-contiguous finished genome sequence and contextual data of the filamentous soil bacterium Ktedonobacter racemifer type strain (SOSP1-21).</title>
        <authorList>
            <person name="Chang Y.J."/>
            <person name="Land M."/>
            <person name="Hauser L."/>
            <person name="Chertkov O."/>
            <person name="Del Rio T.G."/>
            <person name="Nolan M."/>
            <person name="Copeland A."/>
            <person name="Tice H."/>
            <person name="Cheng J.F."/>
            <person name="Lucas S."/>
            <person name="Han C."/>
            <person name="Goodwin L."/>
            <person name="Pitluck S."/>
            <person name="Ivanova N."/>
            <person name="Ovchinikova G."/>
            <person name="Pati A."/>
            <person name="Chen A."/>
            <person name="Palaniappan K."/>
            <person name="Mavromatis K."/>
            <person name="Liolios K."/>
            <person name="Brettin T."/>
            <person name="Fiebig A."/>
            <person name="Rohde M."/>
            <person name="Abt B."/>
            <person name="Goker M."/>
            <person name="Detter J.C."/>
            <person name="Woyke T."/>
            <person name="Bristow J."/>
            <person name="Eisen J.A."/>
            <person name="Markowitz V."/>
            <person name="Hugenholtz P."/>
            <person name="Kyrpides N.C."/>
            <person name="Klenk H.P."/>
            <person name="Lapidus A."/>
        </authorList>
    </citation>
    <scope>NUCLEOTIDE SEQUENCE [LARGE SCALE GENOMIC DNA]</scope>
    <source>
        <strain evidence="3">DSM 44963</strain>
    </source>
</reference>
<protein>
    <submittedName>
        <fullName evidence="2">Uncharacterized protein</fullName>
    </submittedName>
</protein>
<evidence type="ECO:0000313" key="2">
    <source>
        <dbReference type="EMBL" id="EFH88831.1"/>
    </source>
</evidence>
<dbReference type="Proteomes" id="UP000004508">
    <property type="component" value="Unassembled WGS sequence"/>
</dbReference>
<organism evidence="2 3">
    <name type="scientific">Ktedonobacter racemifer DSM 44963</name>
    <dbReference type="NCBI Taxonomy" id="485913"/>
    <lineage>
        <taxon>Bacteria</taxon>
        <taxon>Bacillati</taxon>
        <taxon>Chloroflexota</taxon>
        <taxon>Ktedonobacteria</taxon>
        <taxon>Ktedonobacterales</taxon>
        <taxon>Ktedonobacteraceae</taxon>
        <taxon>Ktedonobacter</taxon>
    </lineage>
</organism>
<evidence type="ECO:0000256" key="1">
    <source>
        <dbReference type="SAM" id="MobiDB-lite"/>
    </source>
</evidence>